<reference evidence="2" key="1">
    <citation type="journal article" date="2022" name="Mol. Ecol. Resour.">
        <title>The genomes of chicory, endive, great burdock and yacon provide insights into Asteraceae palaeo-polyploidization history and plant inulin production.</title>
        <authorList>
            <person name="Fan W."/>
            <person name="Wang S."/>
            <person name="Wang H."/>
            <person name="Wang A."/>
            <person name="Jiang F."/>
            <person name="Liu H."/>
            <person name="Zhao H."/>
            <person name="Xu D."/>
            <person name="Zhang Y."/>
        </authorList>
    </citation>
    <scope>NUCLEOTIDE SEQUENCE [LARGE SCALE GENOMIC DNA]</scope>
    <source>
        <strain evidence="2">cv. Yunnan</strain>
    </source>
</reference>
<comment type="caution">
    <text evidence="1">The sequence shown here is derived from an EMBL/GenBank/DDBJ whole genome shotgun (WGS) entry which is preliminary data.</text>
</comment>
<reference evidence="1 2" key="2">
    <citation type="journal article" date="2022" name="Mol. Ecol. Resour.">
        <title>The genomes of chicory, endive, great burdock and yacon provide insights into Asteraceae paleo-polyploidization history and plant inulin production.</title>
        <authorList>
            <person name="Fan W."/>
            <person name="Wang S."/>
            <person name="Wang H."/>
            <person name="Wang A."/>
            <person name="Jiang F."/>
            <person name="Liu H."/>
            <person name="Zhao H."/>
            <person name="Xu D."/>
            <person name="Zhang Y."/>
        </authorList>
    </citation>
    <scope>NUCLEOTIDE SEQUENCE [LARGE SCALE GENOMIC DNA]</scope>
    <source>
        <strain evidence="2">cv. Yunnan</strain>
        <tissue evidence="1">Leaves</tissue>
    </source>
</reference>
<dbReference type="Proteomes" id="UP001056120">
    <property type="component" value="Linkage Group LG26"/>
</dbReference>
<gene>
    <name evidence="1" type="ORF">L1987_77021</name>
</gene>
<sequence length="300" mass="33162">MIKDRTATGPPSTSSPSSLFLGCFGYSGEKIDEVNSSSRRRHRISEWSFSCKKSTTNIVDHSTGHRKSKSVNDAPAMSDTTWEIQVVEEDATLTKKHVIMVDEKHVPATSEEQKTCRKKWTDIVKRQNGPFRSRRKDMKPDATSATVAGVESPEKKTVTIPHPFVSTPLKPLTQSKSIPGPKRQKLPKATTAGGGVDKGVVHKTTPLGGEFDSIIAMSILLAIMVIMVLWGKLCAIFCTCAWFIVAPRLVAVGERSSTATAERRPQELENKLNLESVEYKKKVVLEGLLQRNHRNVVGRL</sequence>
<proteinExistence type="predicted"/>
<name>A0ACB8Z913_9ASTR</name>
<protein>
    <submittedName>
        <fullName evidence="1">Uncharacterized protein</fullName>
    </submittedName>
</protein>
<keyword evidence="2" id="KW-1185">Reference proteome</keyword>
<evidence type="ECO:0000313" key="1">
    <source>
        <dbReference type="EMBL" id="KAI3694062.1"/>
    </source>
</evidence>
<evidence type="ECO:0000313" key="2">
    <source>
        <dbReference type="Proteomes" id="UP001056120"/>
    </source>
</evidence>
<accession>A0ACB8Z913</accession>
<organism evidence="1 2">
    <name type="scientific">Smallanthus sonchifolius</name>
    <dbReference type="NCBI Taxonomy" id="185202"/>
    <lineage>
        <taxon>Eukaryota</taxon>
        <taxon>Viridiplantae</taxon>
        <taxon>Streptophyta</taxon>
        <taxon>Embryophyta</taxon>
        <taxon>Tracheophyta</taxon>
        <taxon>Spermatophyta</taxon>
        <taxon>Magnoliopsida</taxon>
        <taxon>eudicotyledons</taxon>
        <taxon>Gunneridae</taxon>
        <taxon>Pentapetalae</taxon>
        <taxon>asterids</taxon>
        <taxon>campanulids</taxon>
        <taxon>Asterales</taxon>
        <taxon>Asteraceae</taxon>
        <taxon>Asteroideae</taxon>
        <taxon>Heliantheae alliance</taxon>
        <taxon>Millerieae</taxon>
        <taxon>Smallanthus</taxon>
    </lineage>
</organism>
<dbReference type="EMBL" id="CM042043">
    <property type="protein sequence ID" value="KAI3694062.1"/>
    <property type="molecule type" value="Genomic_DNA"/>
</dbReference>